<evidence type="ECO:0000313" key="5">
    <source>
        <dbReference type="EMBL" id="KAG5574422.1"/>
    </source>
</evidence>
<dbReference type="InterPro" id="IPR046350">
    <property type="entry name" value="Cystatin_sf"/>
</dbReference>
<evidence type="ECO:0000313" key="6">
    <source>
        <dbReference type="Proteomes" id="UP000824120"/>
    </source>
</evidence>
<keyword evidence="3" id="KW-0732">Signal</keyword>
<dbReference type="SMART" id="SM00043">
    <property type="entry name" value="CY"/>
    <property type="match status" value="1"/>
</dbReference>
<proteinExistence type="predicted"/>
<keyword evidence="1" id="KW-0646">Protease inhibitor</keyword>
<feature type="signal peptide" evidence="3">
    <location>
        <begin position="1"/>
        <end position="24"/>
    </location>
</feature>
<evidence type="ECO:0000256" key="2">
    <source>
        <dbReference type="ARBA" id="ARBA00022704"/>
    </source>
</evidence>
<keyword evidence="6" id="KW-1185">Reference proteome</keyword>
<dbReference type="SUPFAM" id="SSF54403">
    <property type="entry name" value="Cystatin/monellin"/>
    <property type="match status" value="3"/>
</dbReference>
<gene>
    <name evidence="5" type="ORF">H5410_054556</name>
</gene>
<sequence length="347" mass="39662">MAFKSNSILTLSMMIVIASTFSHAFTLIDNRKLLNSFENVLNTLDPSLSNGDWQLIKDPKDPKVVDIAKFAVNRENIISPDVQLRLESVLNGRFRVENNGTTYELTIVAIDFDEESEYKTMVFENYKDNVRKLISITWIKRKVNAFTLSDSQVITFTKFVANNDRKLLDSFDRESNTLSLSPSLDDWEHVRDTNDPKGIDIAEFTVNAENKKIKSNAYEFLQVTDGKYKIVNDDIIYSLDIVGTKFDELDDFTVVVYKNPGDWTPLNDVNTPYVVAIGQFAVNEHNKETGTKLEFQSIIKGESQVVAGTNYRLVINAKDGGHVRKYLVVVWDKPWEKIKKLTSFKQM</sequence>
<evidence type="ECO:0000256" key="1">
    <source>
        <dbReference type="ARBA" id="ARBA00022690"/>
    </source>
</evidence>
<dbReference type="InterPro" id="IPR018073">
    <property type="entry name" value="Prot_inh_cystat_CS"/>
</dbReference>
<dbReference type="Proteomes" id="UP000824120">
    <property type="component" value="Chromosome 11"/>
</dbReference>
<name>A0A9J5WHU5_SOLCO</name>
<dbReference type="PROSITE" id="PS00287">
    <property type="entry name" value="CYSTATIN"/>
    <property type="match status" value="1"/>
</dbReference>
<accession>A0A9J5WHU5</accession>
<dbReference type="EMBL" id="JACXVP010000011">
    <property type="protein sequence ID" value="KAG5574422.1"/>
    <property type="molecule type" value="Genomic_DNA"/>
</dbReference>
<dbReference type="GO" id="GO:0004869">
    <property type="term" value="F:cysteine-type endopeptidase inhibitor activity"/>
    <property type="evidence" value="ECO:0007669"/>
    <property type="project" value="UniProtKB-KW"/>
</dbReference>
<dbReference type="CDD" id="cd00042">
    <property type="entry name" value="CY"/>
    <property type="match status" value="1"/>
</dbReference>
<dbReference type="Pfam" id="PF16845">
    <property type="entry name" value="SQAPI"/>
    <property type="match status" value="2"/>
</dbReference>
<feature type="chain" id="PRO_5039938626" description="Cystatin domain-containing protein" evidence="3">
    <location>
        <begin position="25"/>
        <end position="347"/>
    </location>
</feature>
<feature type="domain" description="Cystatin" evidence="4">
    <location>
        <begin position="258"/>
        <end position="347"/>
    </location>
</feature>
<reference evidence="5 6" key="1">
    <citation type="submission" date="2020-09" db="EMBL/GenBank/DDBJ databases">
        <title>De no assembly of potato wild relative species, Solanum commersonii.</title>
        <authorList>
            <person name="Cho K."/>
        </authorList>
    </citation>
    <scope>NUCLEOTIDE SEQUENCE [LARGE SCALE GENOMIC DNA]</scope>
    <source>
        <strain evidence="5">LZ3.2</strain>
        <tissue evidence="5">Leaf</tissue>
    </source>
</reference>
<dbReference type="PANTHER" id="PTHR47364:SF27">
    <property type="entry name" value="CYSTEINE PROTEINASE INHIBITOR 1-LIKE"/>
    <property type="match status" value="1"/>
</dbReference>
<dbReference type="Gene3D" id="3.10.450.10">
    <property type="match status" value="3"/>
</dbReference>
<dbReference type="AlphaFoldDB" id="A0A9J5WHU5"/>
<organism evidence="5 6">
    <name type="scientific">Solanum commersonii</name>
    <name type="common">Commerson's wild potato</name>
    <name type="synonym">Commerson's nightshade</name>
    <dbReference type="NCBI Taxonomy" id="4109"/>
    <lineage>
        <taxon>Eukaryota</taxon>
        <taxon>Viridiplantae</taxon>
        <taxon>Streptophyta</taxon>
        <taxon>Embryophyta</taxon>
        <taxon>Tracheophyta</taxon>
        <taxon>Spermatophyta</taxon>
        <taxon>Magnoliopsida</taxon>
        <taxon>eudicotyledons</taxon>
        <taxon>Gunneridae</taxon>
        <taxon>Pentapetalae</taxon>
        <taxon>asterids</taxon>
        <taxon>lamiids</taxon>
        <taxon>Solanales</taxon>
        <taxon>Solanaceae</taxon>
        <taxon>Solanoideae</taxon>
        <taxon>Solaneae</taxon>
        <taxon>Solanum</taxon>
    </lineage>
</organism>
<keyword evidence="2" id="KW-0789">Thiol protease inhibitor</keyword>
<dbReference type="InterPro" id="IPR000010">
    <property type="entry name" value="Cystatin_dom"/>
</dbReference>
<dbReference type="OrthoDB" id="2016588at2759"/>
<evidence type="ECO:0000259" key="4">
    <source>
        <dbReference type="SMART" id="SM00043"/>
    </source>
</evidence>
<comment type="caution">
    <text evidence="5">The sequence shown here is derived from an EMBL/GenBank/DDBJ whole genome shotgun (WGS) entry which is preliminary data.</text>
</comment>
<protein>
    <recommendedName>
        <fullName evidence="4">Cystatin domain-containing protein</fullName>
    </recommendedName>
</protein>
<evidence type="ECO:0000256" key="3">
    <source>
        <dbReference type="SAM" id="SignalP"/>
    </source>
</evidence>
<dbReference type="PANTHER" id="PTHR47364">
    <property type="entry name" value="CYSTEINE PROTEINASE INHIBITOR 5"/>
    <property type="match status" value="1"/>
</dbReference>